<evidence type="ECO:0000256" key="3">
    <source>
        <dbReference type="ARBA" id="ARBA00022989"/>
    </source>
</evidence>
<dbReference type="Pfam" id="PF01124">
    <property type="entry name" value="MAPEG"/>
    <property type="match status" value="1"/>
</dbReference>
<dbReference type="InterPro" id="IPR001129">
    <property type="entry name" value="Membr-assoc_MAPEG"/>
</dbReference>
<evidence type="ECO:0000256" key="2">
    <source>
        <dbReference type="ARBA" id="ARBA00022692"/>
    </source>
</evidence>
<dbReference type="Proteomes" id="UP000218209">
    <property type="component" value="Unassembled WGS sequence"/>
</dbReference>
<dbReference type="GO" id="GO:0016020">
    <property type="term" value="C:membrane"/>
    <property type="evidence" value="ECO:0007669"/>
    <property type="project" value="UniProtKB-SubCell"/>
</dbReference>
<dbReference type="EMBL" id="KV918847">
    <property type="protein sequence ID" value="OSX77054.1"/>
    <property type="molecule type" value="Genomic_DNA"/>
</dbReference>
<feature type="transmembrane region" description="Helical" evidence="5">
    <location>
        <begin position="73"/>
        <end position="95"/>
    </location>
</feature>
<name>A0A1X6P868_PORUM</name>
<dbReference type="PANTHER" id="PTHR35371:SF1">
    <property type="entry name" value="BLR7753 PROTEIN"/>
    <property type="match status" value="1"/>
</dbReference>
<reference evidence="6 7" key="1">
    <citation type="submission" date="2017-03" db="EMBL/GenBank/DDBJ databases">
        <title>WGS assembly of Porphyra umbilicalis.</title>
        <authorList>
            <person name="Brawley S.H."/>
            <person name="Blouin N.A."/>
            <person name="Ficko-Blean E."/>
            <person name="Wheeler G.L."/>
            <person name="Lohr M."/>
            <person name="Goodson H.V."/>
            <person name="Jenkins J.W."/>
            <person name="Blaby-Haas C.E."/>
            <person name="Helliwell K.E."/>
            <person name="Chan C."/>
            <person name="Marriage T."/>
            <person name="Bhattacharya D."/>
            <person name="Klein A.S."/>
            <person name="Badis Y."/>
            <person name="Brodie J."/>
            <person name="Cao Y."/>
            <person name="Collen J."/>
            <person name="Dittami S.M."/>
            <person name="Gachon C.M."/>
            <person name="Green B.R."/>
            <person name="Karpowicz S."/>
            <person name="Kim J.W."/>
            <person name="Kudahl U."/>
            <person name="Lin S."/>
            <person name="Michel G."/>
            <person name="Mittag M."/>
            <person name="Olson B.J."/>
            <person name="Pangilinan J."/>
            <person name="Peng Y."/>
            <person name="Qiu H."/>
            <person name="Shu S."/>
            <person name="Singer J.T."/>
            <person name="Smith A.G."/>
            <person name="Sprecher B.N."/>
            <person name="Wagner V."/>
            <person name="Wang W."/>
            <person name="Wang Z.-Y."/>
            <person name="Yan J."/>
            <person name="Yarish C."/>
            <person name="Zoeuner-Riek S."/>
            <person name="Zhuang Y."/>
            <person name="Zou Y."/>
            <person name="Lindquist E.A."/>
            <person name="Grimwood J."/>
            <person name="Barry K."/>
            <person name="Rokhsar D.S."/>
            <person name="Schmutz J."/>
            <person name="Stiller J.W."/>
            <person name="Grossman A.R."/>
            <person name="Prochnik S.E."/>
        </authorList>
    </citation>
    <scope>NUCLEOTIDE SEQUENCE [LARGE SCALE GENOMIC DNA]</scope>
    <source>
        <strain evidence="6">4086291</strain>
    </source>
</reference>
<accession>A0A1X6P868</accession>
<dbReference type="AlphaFoldDB" id="A0A1X6P868"/>
<proteinExistence type="predicted"/>
<gene>
    <name evidence="6" type="ORF">BU14_0164s0015</name>
</gene>
<keyword evidence="4 5" id="KW-0472">Membrane</keyword>
<dbReference type="OrthoDB" id="2122304at2759"/>
<evidence type="ECO:0008006" key="8">
    <source>
        <dbReference type="Google" id="ProtNLM"/>
    </source>
</evidence>
<dbReference type="InterPro" id="IPR023352">
    <property type="entry name" value="MAPEG-like_dom_sf"/>
</dbReference>
<sequence length="150" mass="15957">MLVKALRWPIQSVLAAGALALSPLIAVVPYLQRKGTFRNDNPRECQESAAAVAELPAWALRARNAHNNNLEMLGYYAAGIVVAITAGVSPAVIAARATEYIAGRALYNVVYVAGEAKIKTRGYLRSAVFFLGCVAPATRLWVSAAAEATL</sequence>
<keyword evidence="7" id="KW-1185">Reference proteome</keyword>
<dbReference type="Gene3D" id="1.20.120.550">
    <property type="entry name" value="Membrane associated eicosanoid/glutathione metabolism-like domain"/>
    <property type="match status" value="1"/>
</dbReference>
<keyword evidence="3 5" id="KW-1133">Transmembrane helix</keyword>
<evidence type="ECO:0000256" key="4">
    <source>
        <dbReference type="ARBA" id="ARBA00023136"/>
    </source>
</evidence>
<evidence type="ECO:0000313" key="6">
    <source>
        <dbReference type="EMBL" id="OSX77054.1"/>
    </source>
</evidence>
<protein>
    <recommendedName>
        <fullName evidence="8">MAPEG family protein</fullName>
    </recommendedName>
</protein>
<keyword evidence="2 5" id="KW-0812">Transmembrane</keyword>
<organism evidence="6 7">
    <name type="scientific">Porphyra umbilicalis</name>
    <name type="common">Purple laver</name>
    <name type="synonym">Red alga</name>
    <dbReference type="NCBI Taxonomy" id="2786"/>
    <lineage>
        <taxon>Eukaryota</taxon>
        <taxon>Rhodophyta</taxon>
        <taxon>Bangiophyceae</taxon>
        <taxon>Bangiales</taxon>
        <taxon>Bangiaceae</taxon>
        <taxon>Porphyra</taxon>
    </lineage>
</organism>
<evidence type="ECO:0000256" key="5">
    <source>
        <dbReference type="SAM" id="Phobius"/>
    </source>
</evidence>
<dbReference type="SUPFAM" id="SSF161084">
    <property type="entry name" value="MAPEG domain-like"/>
    <property type="match status" value="1"/>
</dbReference>
<evidence type="ECO:0000313" key="7">
    <source>
        <dbReference type="Proteomes" id="UP000218209"/>
    </source>
</evidence>
<comment type="subcellular location">
    <subcellularLocation>
        <location evidence="1">Membrane</location>
    </subcellularLocation>
</comment>
<evidence type="ECO:0000256" key="1">
    <source>
        <dbReference type="ARBA" id="ARBA00004370"/>
    </source>
</evidence>
<dbReference type="PANTHER" id="PTHR35371">
    <property type="entry name" value="INNER MEMBRANE PROTEIN"/>
    <property type="match status" value="1"/>
</dbReference>